<evidence type="ECO:0000313" key="2">
    <source>
        <dbReference type="EMBL" id="MFC7332920.1"/>
    </source>
</evidence>
<name>A0ABW2KU52_9PROT</name>
<dbReference type="Proteomes" id="UP001596456">
    <property type="component" value="Unassembled WGS sequence"/>
</dbReference>
<dbReference type="RefSeq" id="WP_377357684.1">
    <property type="nucleotide sequence ID" value="NZ_JBHTCM010000008.1"/>
</dbReference>
<comment type="caution">
    <text evidence="2">The sequence shown here is derived from an EMBL/GenBank/DDBJ whole genome shotgun (WGS) entry which is preliminary data.</text>
</comment>
<protein>
    <submittedName>
        <fullName evidence="2">Uncharacterized protein</fullName>
    </submittedName>
</protein>
<proteinExistence type="predicted"/>
<evidence type="ECO:0000256" key="1">
    <source>
        <dbReference type="SAM" id="MobiDB-lite"/>
    </source>
</evidence>
<organism evidence="2 3">
    <name type="scientific">Rhodocista pekingensis</name>
    <dbReference type="NCBI Taxonomy" id="201185"/>
    <lineage>
        <taxon>Bacteria</taxon>
        <taxon>Pseudomonadati</taxon>
        <taxon>Pseudomonadota</taxon>
        <taxon>Alphaproteobacteria</taxon>
        <taxon>Rhodospirillales</taxon>
        <taxon>Azospirillaceae</taxon>
        <taxon>Rhodocista</taxon>
    </lineage>
</organism>
<dbReference type="EMBL" id="JBHTCM010000008">
    <property type="protein sequence ID" value="MFC7332920.1"/>
    <property type="molecule type" value="Genomic_DNA"/>
</dbReference>
<keyword evidence="3" id="KW-1185">Reference proteome</keyword>
<feature type="region of interest" description="Disordered" evidence="1">
    <location>
        <begin position="223"/>
        <end position="246"/>
    </location>
</feature>
<evidence type="ECO:0000313" key="3">
    <source>
        <dbReference type="Proteomes" id="UP001596456"/>
    </source>
</evidence>
<sequence>MSIANVLIQHTAAVLVTDTNVTIPSVGFVGHAAKVRTFPARKFAVASRGLLVAMARFGDALKASPPPADFAKAGPHLTRLAQAARDATAHHAEAIRDTLPVPPALADCLDALQITAVGWSEKRRRPVGFYIVVAGPDYAGALPLGCHELPVGRYQSTPGFDGFAEPDWSPNDRGDWEGQFVAIADRQREIAEEMGAPLAVGGSLVATFITRQGITQRVIHRYPEATGEGEPGRADSPDAAEALKAA</sequence>
<accession>A0ABW2KU52</accession>
<gene>
    <name evidence="2" type="ORF">ACFQPS_07070</name>
</gene>
<reference evidence="3" key="1">
    <citation type="journal article" date="2019" name="Int. J. Syst. Evol. Microbiol.">
        <title>The Global Catalogue of Microorganisms (GCM) 10K type strain sequencing project: providing services to taxonomists for standard genome sequencing and annotation.</title>
        <authorList>
            <consortium name="The Broad Institute Genomics Platform"/>
            <consortium name="The Broad Institute Genome Sequencing Center for Infectious Disease"/>
            <person name="Wu L."/>
            <person name="Ma J."/>
        </authorList>
    </citation>
    <scope>NUCLEOTIDE SEQUENCE [LARGE SCALE GENOMIC DNA]</scope>
    <source>
        <strain evidence="3">CGMCC 1.16275</strain>
    </source>
</reference>